<dbReference type="RefSeq" id="WP_345432885.1">
    <property type="nucleotide sequence ID" value="NZ_BAABHK010000006.1"/>
</dbReference>
<comment type="caution">
    <text evidence="2">The sequence shown here is derived from an EMBL/GenBank/DDBJ whole genome shotgun (WGS) entry which is preliminary data.</text>
</comment>
<evidence type="ECO:0000313" key="2">
    <source>
        <dbReference type="EMBL" id="GAA4628433.1"/>
    </source>
</evidence>
<dbReference type="InterPro" id="IPR032710">
    <property type="entry name" value="NTF2-like_dom_sf"/>
</dbReference>
<gene>
    <name evidence="2" type="ORF">GCM10023196_044760</name>
</gene>
<dbReference type="Gene3D" id="3.10.450.50">
    <property type="match status" value="1"/>
</dbReference>
<organism evidence="2 3">
    <name type="scientific">Actinoallomurus vinaceus</name>
    <dbReference type="NCBI Taxonomy" id="1080074"/>
    <lineage>
        <taxon>Bacteria</taxon>
        <taxon>Bacillati</taxon>
        <taxon>Actinomycetota</taxon>
        <taxon>Actinomycetes</taxon>
        <taxon>Streptosporangiales</taxon>
        <taxon>Thermomonosporaceae</taxon>
        <taxon>Actinoallomurus</taxon>
    </lineage>
</organism>
<evidence type="ECO:0000259" key="1">
    <source>
        <dbReference type="Pfam" id="PF14534"/>
    </source>
</evidence>
<dbReference type="SUPFAM" id="SSF54427">
    <property type="entry name" value="NTF2-like"/>
    <property type="match status" value="1"/>
</dbReference>
<accession>A0ABP8UBK3</accession>
<proteinExistence type="predicted"/>
<dbReference type="Pfam" id="PF14534">
    <property type="entry name" value="DUF4440"/>
    <property type="match status" value="1"/>
</dbReference>
<evidence type="ECO:0000313" key="3">
    <source>
        <dbReference type="Proteomes" id="UP001501442"/>
    </source>
</evidence>
<protein>
    <submittedName>
        <fullName evidence="2">Nuclear transport factor 2 family protein</fullName>
    </submittedName>
</protein>
<dbReference type="Proteomes" id="UP001501442">
    <property type="component" value="Unassembled WGS sequence"/>
</dbReference>
<name>A0ABP8UBK3_9ACTN</name>
<sequence length="124" mass="13745">MSAQEQVLELGRRWAEAEQNADVAALEELSADDFTLVGPAGFVLHKPEWLDRYRTGSLTTHSLVWDEVEIRDYGTTAVAVGRHTQKAEYRGHPADGRFRVTHIAVSQDGRWLLAGLHLSPIAGP</sequence>
<dbReference type="EMBL" id="BAABHK010000006">
    <property type="protein sequence ID" value="GAA4628433.1"/>
    <property type="molecule type" value="Genomic_DNA"/>
</dbReference>
<keyword evidence="3" id="KW-1185">Reference proteome</keyword>
<dbReference type="InterPro" id="IPR027843">
    <property type="entry name" value="DUF4440"/>
</dbReference>
<feature type="domain" description="DUF4440" evidence="1">
    <location>
        <begin position="7"/>
        <end position="113"/>
    </location>
</feature>
<reference evidence="3" key="1">
    <citation type="journal article" date="2019" name="Int. J. Syst. Evol. Microbiol.">
        <title>The Global Catalogue of Microorganisms (GCM) 10K type strain sequencing project: providing services to taxonomists for standard genome sequencing and annotation.</title>
        <authorList>
            <consortium name="The Broad Institute Genomics Platform"/>
            <consortium name="The Broad Institute Genome Sequencing Center for Infectious Disease"/>
            <person name="Wu L."/>
            <person name="Ma J."/>
        </authorList>
    </citation>
    <scope>NUCLEOTIDE SEQUENCE [LARGE SCALE GENOMIC DNA]</scope>
    <source>
        <strain evidence="3">JCM 17939</strain>
    </source>
</reference>